<dbReference type="InterPro" id="IPR032710">
    <property type="entry name" value="NTF2-like_dom_sf"/>
</dbReference>
<evidence type="ECO:0000313" key="2">
    <source>
        <dbReference type="EMBL" id="MFC7221009.1"/>
    </source>
</evidence>
<name>A0ABW2GPK0_9ACTN</name>
<dbReference type="RefSeq" id="WP_386418082.1">
    <property type="nucleotide sequence ID" value="NZ_JBHSZO010000047.1"/>
</dbReference>
<evidence type="ECO:0000313" key="3">
    <source>
        <dbReference type="Proteomes" id="UP001596413"/>
    </source>
</evidence>
<evidence type="ECO:0000259" key="1">
    <source>
        <dbReference type="Pfam" id="PF12680"/>
    </source>
</evidence>
<dbReference type="InterPro" id="IPR037401">
    <property type="entry name" value="SnoaL-like"/>
</dbReference>
<sequence>MTASTADLAHAFHAAMLSGDEHALRSILAPDVTFTGPLAQATGIDACVAGMAEMARITGSDEVAVQLSDDANALLWSTLRPKGAPAVETATWLRIEAGRISAIRTLFDTAGISGRH</sequence>
<proteinExistence type="predicted"/>
<feature type="domain" description="SnoaL-like" evidence="1">
    <location>
        <begin position="10"/>
        <end position="102"/>
    </location>
</feature>
<comment type="caution">
    <text evidence="2">The sequence shown here is derived from an EMBL/GenBank/DDBJ whole genome shotgun (WGS) entry which is preliminary data.</text>
</comment>
<gene>
    <name evidence="2" type="ORF">ACFQLX_23040</name>
</gene>
<reference evidence="3" key="1">
    <citation type="journal article" date="2019" name="Int. J. Syst. Evol. Microbiol.">
        <title>The Global Catalogue of Microorganisms (GCM) 10K type strain sequencing project: providing services to taxonomists for standard genome sequencing and annotation.</title>
        <authorList>
            <consortium name="The Broad Institute Genomics Platform"/>
            <consortium name="The Broad Institute Genome Sequencing Center for Infectious Disease"/>
            <person name="Wu L."/>
            <person name="Ma J."/>
        </authorList>
    </citation>
    <scope>NUCLEOTIDE SEQUENCE [LARGE SCALE GENOMIC DNA]</scope>
    <source>
        <strain evidence="3">CGMCC 1.13681</strain>
    </source>
</reference>
<dbReference type="SUPFAM" id="SSF54427">
    <property type="entry name" value="NTF2-like"/>
    <property type="match status" value="1"/>
</dbReference>
<organism evidence="2 3">
    <name type="scientific">Streptomyces polyrhachis</name>
    <dbReference type="NCBI Taxonomy" id="1282885"/>
    <lineage>
        <taxon>Bacteria</taxon>
        <taxon>Bacillati</taxon>
        <taxon>Actinomycetota</taxon>
        <taxon>Actinomycetes</taxon>
        <taxon>Kitasatosporales</taxon>
        <taxon>Streptomycetaceae</taxon>
        <taxon>Streptomyces</taxon>
    </lineage>
</organism>
<dbReference type="Proteomes" id="UP001596413">
    <property type="component" value="Unassembled WGS sequence"/>
</dbReference>
<dbReference type="Pfam" id="PF12680">
    <property type="entry name" value="SnoaL_2"/>
    <property type="match status" value="1"/>
</dbReference>
<dbReference type="Gene3D" id="3.10.450.50">
    <property type="match status" value="1"/>
</dbReference>
<accession>A0ABW2GPK0</accession>
<protein>
    <submittedName>
        <fullName evidence="2">Nuclear transport factor 2 family protein</fullName>
    </submittedName>
</protein>
<dbReference type="EMBL" id="JBHSZO010000047">
    <property type="protein sequence ID" value="MFC7221009.1"/>
    <property type="molecule type" value="Genomic_DNA"/>
</dbReference>
<keyword evidence="3" id="KW-1185">Reference proteome</keyword>